<dbReference type="EMBL" id="JAKLMC020000002">
    <property type="protein sequence ID" value="KAK5957610.1"/>
    <property type="molecule type" value="Genomic_DNA"/>
</dbReference>
<organism evidence="6 7">
    <name type="scientific">Knufia fluminis</name>
    <dbReference type="NCBI Taxonomy" id="191047"/>
    <lineage>
        <taxon>Eukaryota</taxon>
        <taxon>Fungi</taxon>
        <taxon>Dikarya</taxon>
        <taxon>Ascomycota</taxon>
        <taxon>Pezizomycotina</taxon>
        <taxon>Eurotiomycetes</taxon>
        <taxon>Chaetothyriomycetidae</taxon>
        <taxon>Chaetothyriales</taxon>
        <taxon>Trichomeriaceae</taxon>
        <taxon>Knufia</taxon>
    </lineage>
</organism>
<keyword evidence="3" id="KW-0862">Zinc</keyword>
<feature type="compositionally biased region" description="Basic and acidic residues" evidence="5">
    <location>
        <begin position="898"/>
        <end position="908"/>
    </location>
</feature>
<protein>
    <recommendedName>
        <fullName evidence="8">RING-type domain-containing protein</fullName>
    </recommendedName>
</protein>
<feature type="compositionally biased region" description="Low complexity" evidence="5">
    <location>
        <begin position="760"/>
        <end position="772"/>
    </location>
</feature>
<dbReference type="InterPro" id="IPR017907">
    <property type="entry name" value="Znf_RING_CS"/>
</dbReference>
<evidence type="ECO:0000256" key="4">
    <source>
        <dbReference type="SAM" id="Coils"/>
    </source>
</evidence>
<evidence type="ECO:0000313" key="7">
    <source>
        <dbReference type="Proteomes" id="UP001316803"/>
    </source>
</evidence>
<feature type="compositionally biased region" description="Gly residues" evidence="5">
    <location>
        <begin position="880"/>
        <end position="890"/>
    </location>
</feature>
<feature type="coiled-coil region" evidence="4">
    <location>
        <begin position="357"/>
        <end position="443"/>
    </location>
</feature>
<evidence type="ECO:0000256" key="2">
    <source>
        <dbReference type="ARBA" id="ARBA00022771"/>
    </source>
</evidence>
<dbReference type="PROSITE" id="PS00518">
    <property type="entry name" value="ZF_RING_1"/>
    <property type="match status" value="1"/>
</dbReference>
<comment type="caution">
    <text evidence="6">The sequence shown here is derived from an EMBL/GenBank/DDBJ whole genome shotgun (WGS) entry which is preliminary data.</text>
</comment>
<keyword evidence="4" id="KW-0175">Coiled coil</keyword>
<feature type="compositionally biased region" description="Polar residues" evidence="5">
    <location>
        <begin position="740"/>
        <end position="753"/>
    </location>
</feature>
<evidence type="ECO:0000256" key="1">
    <source>
        <dbReference type="ARBA" id="ARBA00022723"/>
    </source>
</evidence>
<sequence length="920" mass="103707">MSTTPRDLLQDASTSALNFEEAQGTKFEEAQGTKFEFTWQELAHASRYVSEAGWQRSQIPTILESFPENIVISPQLRNILLWSLQRSDEGIVETPETPNHPQDPNTTANLNTVPKDTPAELEANEAPVVTSRADEGERSITSSRTKSRGAKLLLSRLRHLRQDVAAKVASRGQHPSGTRSTAFAAVDDVPENGECVSCFDEHSKPDLVHLACSHDYCKPCAKELILNAMKTESAFPPKCCLTEIPLKAVLACLDNKQRDNYKDKAAEYAIPAGHRWYCPEPKCSKWIQPEKLHREPRAEVLHMTKTKTARKTLDSSRLSKWLTPKDGGGAIGVEPWSSSQQAAGTLHVAAGQTDKDRRIAELQTRRWERDRQQQEEDAAAQAEADEIAGVIARIEEMERQEAIRLAEEERQRQLEEELILARLEEARLLEEIAKREAEEEAERLFRRTLIESSEEECQTLMRTLMQIINFQHAALMSNHEAEEHSWLQGKEMQQALALEESSMMASWLEENISKRTQTLHNKQREEWERLLRQGEEEEDDMFMQMHMYLRDKPSREQREKRMRDTFHQQQQEKQEALRKKHEEERRKLELSTYYENEGFQRAQNNRLDPSDEQFQASLQQLGRQIGCDRRWFQFVNTRRIGMVKEHKRLVLAQLEAEDDPVGLTEEQARNIEPTLPTMKDGQPESTELIHFEPTTPPPPVPHHSETIDLYGMTKQVSSNPGTPIQQTSPPPIPHSIATFDGTSQLNRSDTTTRPIPGAYPASTPSTTATSVSKRSESHYLNVFKSAPPRPSRPVAKPSAVSMSGMMAMSFMVSARNDAAANDSDGRSTSTSTSPSMSLTSTDTADTRRTSKTSTVSVDADSQHESPTGVVTGRGSDSIGSGNGIGKGRNGFFGRLGRKREMSEDEIRRRMSRCVGDGFGG</sequence>
<dbReference type="Proteomes" id="UP001316803">
    <property type="component" value="Unassembled WGS sequence"/>
</dbReference>
<feature type="region of interest" description="Disordered" evidence="5">
    <location>
        <begin position="93"/>
        <end position="119"/>
    </location>
</feature>
<name>A0AAN8ENH8_9EURO</name>
<accession>A0AAN8ENH8</accession>
<feature type="compositionally biased region" description="Polar residues" evidence="5">
    <location>
        <begin position="96"/>
        <end position="114"/>
    </location>
</feature>
<proteinExistence type="predicted"/>
<evidence type="ECO:0008006" key="8">
    <source>
        <dbReference type="Google" id="ProtNLM"/>
    </source>
</evidence>
<feature type="compositionally biased region" description="Low complexity" evidence="5">
    <location>
        <begin position="819"/>
        <end position="843"/>
    </location>
</feature>
<reference evidence="6 7" key="1">
    <citation type="submission" date="2022-12" db="EMBL/GenBank/DDBJ databases">
        <title>Genomic features and morphological characterization of a novel Knufia sp. strain isolated from spacecraft assembly facility.</title>
        <authorList>
            <person name="Teixeira M."/>
            <person name="Chander A.M."/>
            <person name="Stajich J.E."/>
            <person name="Venkateswaran K."/>
        </authorList>
    </citation>
    <scope>NUCLEOTIDE SEQUENCE [LARGE SCALE GENOMIC DNA]</scope>
    <source>
        <strain evidence="6 7">FJI-L2-BK-P2</strain>
    </source>
</reference>
<evidence type="ECO:0000256" key="5">
    <source>
        <dbReference type="SAM" id="MobiDB-lite"/>
    </source>
</evidence>
<keyword evidence="7" id="KW-1185">Reference proteome</keyword>
<keyword evidence="2" id="KW-0863">Zinc-finger</keyword>
<evidence type="ECO:0000313" key="6">
    <source>
        <dbReference type="EMBL" id="KAK5957610.1"/>
    </source>
</evidence>
<dbReference type="GO" id="GO:0008270">
    <property type="term" value="F:zinc ion binding"/>
    <property type="evidence" value="ECO:0007669"/>
    <property type="project" value="UniProtKB-KW"/>
</dbReference>
<feature type="region of interest" description="Disordered" evidence="5">
    <location>
        <begin position="714"/>
        <end position="774"/>
    </location>
</feature>
<dbReference type="AlphaFoldDB" id="A0AAN8ENH8"/>
<gene>
    <name evidence="6" type="ORF">OHC33_000797</name>
</gene>
<keyword evidence="1" id="KW-0479">Metal-binding</keyword>
<evidence type="ECO:0000256" key="3">
    <source>
        <dbReference type="ARBA" id="ARBA00022833"/>
    </source>
</evidence>
<feature type="region of interest" description="Disordered" evidence="5">
    <location>
        <begin position="554"/>
        <end position="584"/>
    </location>
</feature>
<feature type="region of interest" description="Disordered" evidence="5">
    <location>
        <begin position="819"/>
        <end position="920"/>
    </location>
</feature>